<feature type="transmembrane region" description="Helical" evidence="1">
    <location>
        <begin position="12"/>
        <end position="33"/>
    </location>
</feature>
<name>A0A517WRS0_9PLAN</name>
<reference evidence="2 3" key="1">
    <citation type="submission" date="2019-03" db="EMBL/GenBank/DDBJ databases">
        <title>Deep-cultivation of Planctomycetes and their phenomic and genomic characterization uncovers novel biology.</title>
        <authorList>
            <person name="Wiegand S."/>
            <person name="Jogler M."/>
            <person name="Boedeker C."/>
            <person name="Pinto D."/>
            <person name="Vollmers J."/>
            <person name="Rivas-Marin E."/>
            <person name="Kohn T."/>
            <person name="Peeters S.H."/>
            <person name="Heuer A."/>
            <person name="Rast P."/>
            <person name="Oberbeckmann S."/>
            <person name="Bunk B."/>
            <person name="Jeske O."/>
            <person name="Meyerdierks A."/>
            <person name="Storesund J.E."/>
            <person name="Kallscheuer N."/>
            <person name="Luecker S."/>
            <person name="Lage O.M."/>
            <person name="Pohl T."/>
            <person name="Merkel B.J."/>
            <person name="Hornburger P."/>
            <person name="Mueller R.-W."/>
            <person name="Bruemmer F."/>
            <person name="Labrenz M."/>
            <person name="Spormann A.M."/>
            <person name="Op den Camp H."/>
            <person name="Overmann J."/>
            <person name="Amann R."/>
            <person name="Jetten M.S.M."/>
            <person name="Mascher T."/>
            <person name="Medema M.H."/>
            <person name="Devos D.P."/>
            <person name="Kaster A.-K."/>
            <person name="Ovreas L."/>
            <person name="Rohde M."/>
            <person name="Galperin M.Y."/>
            <person name="Jogler C."/>
        </authorList>
    </citation>
    <scope>NUCLEOTIDE SEQUENCE [LARGE SCALE GENOMIC DNA]</scope>
    <source>
        <strain evidence="2 3">V202</strain>
    </source>
</reference>
<dbReference type="Proteomes" id="UP000318384">
    <property type="component" value="Chromosome"/>
</dbReference>
<evidence type="ECO:0000256" key="1">
    <source>
        <dbReference type="SAM" id="Phobius"/>
    </source>
</evidence>
<protein>
    <submittedName>
        <fullName evidence="2">Uncharacterized protein</fullName>
    </submittedName>
</protein>
<sequence length="86" mass="9744">MSDNKRSKLIRFVGYTIFFLLMIYVLSIGPVVATLQTPEGMPLEYIESLSAIYAPLLWAADRSDILDEILRCYIKACGSPFHNKTN</sequence>
<keyword evidence="1" id="KW-0472">Membrane</keyword>
<keyword evidence="3" id="KW-1185">Reference proteome</keyword>
<evidence type="ECO:0000313" key="2">
    <source>
        <dbReference type="EMBL" id="QDU07967.1"/>
    </source>
</evidence>
<dbReference type="EMBL" id="CP037422">
    <property type="protein sequence ID" value="QDU07967.1"/>
    <property type="molecule type" value="Genomic_DNA"/>
</dbReference>
<keyword evidence="1" id="KW-0812">Transmembrane</keyword>
<evidence type="ECO:0000313" key="3">
    <source>
        <dbReference type="Proteomes" id="UP000318384"/>
    </source>
</evidence>
<accession>A0A517WRS0</accession>
<proteinExistence type="predicted"/>
<dbReference type="AlphaFoldDB" id="A0A517WRS0"/>
<keyword evidence="1" id="KW-1133">Transmembrane helix</keyword>
<organism evidence="2 3">
    <name type="scientific">Gimesia aquarii</name>
    <dbReference type="NCBI Taxonomy" id="2527964"/>
    <lineage>
        <taxon>Bacteria</taxon>
        <taxon>Pseudomonadati</taxon>
        <taxon>Planctomycetota</taxon>
        <taxon>Planctomycetia</taxon>
        <taxon>Planctomycetales</taxon>
        <taxon>Planctomycetaceae</taxon>
        <taxon>Gimesia</taxon>
    </lineage>
</organism>
<gene>
    <name evidence="2" type="ORF">V202x_13290</name>
</gene>